<organism evidence="2 3">
    <name type="scientific">Dyella soli</name>
    <dbReference type="NCBI Taxonomy" id="522319"/>
    <lineage>
        <taxon>Bacteria</taxon>
        <taxon>Pseudomonadati</taxon>
        <taxon>Pseudomonadota</taxon>
        <taxon>Gammaproteobacteria</taxon>
        <taxon>Lysobacterales</taxon>
        <taxon>Rhodanobacteraceae</taxon>
        <taxon>Dyella</taxon>
    </lineage>
</organism>
<evidence type="ECO:0000313" key="2">
    <source>
        <dbReference type="EMBL" id="TCI07369.1"/>
    </source>
</evidence>
<name>A0A4R0YNG9_9GAMM</name>
<evidence type="ECO:0000256" key="1">
    <source>
        <dbReference type="SAM" id="MobiDB-lite"/>
    </source>
</evidence>
<evidence type="ECO:0000313" key="3">
    <source>
        <dbReference type="Proteomes" id="UP000291822"/>
    </source>
</evidence>
<comment type="caution">
    <text evidence="2">The sequence shown here is derived from an EMBL/GenBank/DDBJ whole genome shotgun (WGS) entry which is preliminary data.</text>
</comment>
<gene>
    <name evidence="2" type="ORF">EZM97_32825</name>
</gene>
<dbReference type="AlphaFoldDB" id="A0A4R0YNG9"/>
<feature type="region of interest" description="Disordered" evidence="1">
    <location>
        <begin position="235"/>
        <end position="257"/>
    </location>
</feature>
<protein>
    <submittedName>
        <fullName evidence="2">Uncharacterized protein</fullName>
    </submittedName>
</protein>
<accession>A0A4R0YNG9</accession>
<reference evidence="2 3" key="1">
    <citation type="submission" date="2019-02" db="EMBL/GenBank/DDBJ databases">
        <title>Dyella amyloliquefaciens sp. nov., isolated from forest soil.</title>
        <authorList>
            <person name="Gao Z.-H."/>
            <person name="Qiu L.-H."/>
        </authorList>
    </citation>
    <scope>NUCLEOTIDE SEQUENCE [LARGE SCALE GENOMIC DNA]</scope>
    <source>
        <strain evidence="2 3">KACC 12747</strain>
    </source>
</reference>
<proteinExistence type="predicted"/>
<dbReference type="Proteomes" id="UP000291822">
    <property type="component" value="Unassembled WGS sequence"/>
</dbReference>
<dbReference type="RefSeq" id="WP_131412717.1">
    <property type="nucleotide sequence ID" value="NZ_SJTG01000005.1"/>
</dbReference>
<dbReference type="EMBL" id="SJTG01000005">
    <property type="protein sequence ID" value="TCI07369.1"/>
    <property type="molecule type" value="Genomic_DNA"/>
</dbReference>
<sequence>MRVASEGHAPLTPVRRGRLMLGTVKPFTGSPTHMLDIGASGTGVFAPAAPTTLVPGGGPVLQRPTIMPIFWGAEWTSPSPPIAPATLLDRLKTIIDGSYLDGLVQYGFTGKPTLLGPRYVTNTEPAASTTVAGWSTEGVNLLRGLIDAEQIAEPDEDWSRLTVIFLPSTVAYPSDSTGTTFGFHSSFQWVDYDLLDVDDDPVRFAMIGTAPFGAIPGIDMATYSFSHELVEAMTDPDGASGWRQSPGTGSASADEIADSPCNQIGRLDGTAVASYWSDADNACIIPSLTRTAFFEVSDRHLDAEVDGPEQSFHVERDCGRNHHWSGDYTYHIAQRHLTVTLQGKPRNWINPTGDWIVAGQKITTAAQPVSVNLPVSFPGYPDAVTANRLVTLTATATNDTLVLVNDPADGSYSVPVVFEVTETFNDGNAQAHKETWTLDVDIDGQEIVYSQAYIDALSRCMQQQLSTMTRDMKGLREVYAEFAELLRTHRGPPIDQDPIAGLARAAERGLRELRDLAKDVRRSRVILGRDSG</sequence>
<keyword evidence="3" id="KW-1185">Reference proteome</keyword>
<feature type="compositionally biased region" description="Polar residues" evidence="1">
    <location>
        <begin position="242"/>
        <end position="251"/>
    </location>
</feature>